<feature type="compositionally biased region" description="Acidic residues" evidence="1">
    <location>
        <begin position="238"/>
        <end position="255"/>
    </location>
</feature>
<accession>A0ABC9CDA3</accession>
<name>A0ABC9CDA3_9POAL</name>
<protein>
    <submittedName>
        <fullName evidence="2">Uncharacterized protein</fullName>
    </submittedName>
</protein>
<keyword evidence="3" id="KW-1185">Reference proteome</keyword>
<evidence type="ECO:0000313" key="2">
    <source>
        <dbReference type="EMBL" id="CAL5018898.1"/>
    </source>
</evidence>
<dbReference type="Gene3D" id="1.25.40.10">
    <property type="entry name" value="Tetratricopeptide repeat domain"/>
    <property type="match status" value="1"/>
</dbReference>
<gene>
    <name evidence="2" type="ORF">URODEC1_LOCUS74435</name>
</gene>
<dbReference type="EMBL" id="OZ075113">
    <property type="protein sequence ID" value="CAL5018898.1"/>
    <property type="molecule type" value="Genomic_DNA"/>
</dbReference>
<dbReference type="SUPFAM" id="SSF48452">
    <property type="entry name" value="TPR-like"/>
    <property type="match status" value="1"/>
</dbReference>
<evidence type="ECO:0000313" key="3">
    <source>
        <dbReference type="Proteomes" id="UP001497457"/>
    </source>
</evidence>
<dbReference type="InterPro" id="IPR011990">
    <property type="entry name" value="TPR-like_helical_dom_sf"/>
</dbReference>
<feature type="region of interest" description="Disordered" evidence="1">
    <location>
        <begin position="235"/>
        <end position="255"/>
    </location>
</feature>
<reference evidence="2" key="1">
    <citation type="submission" date="2024-10" db="EMBL/GenBank/DDBJ databases">
        <authorList>
            <person name="Ryan C."/>
        </authorList>
    </citation>
    <scope>NUCLEOTIDE SEQUENCE [LARGE SCALE GENOMIC DNA]</scope>
</reference>
<proteinExistence type="predicted"/>
<evidence type="ECO:0000256" key="1">
    <source>
        <dbReference type="SAM" id="MobiDB-lite"/>
    </source>
</evidence>
<dbReference type="AlphaFoldDB" id="A0ABC9CDA3"/>
<organism evidence="2 3">
    <name type="scientific">Urochloa decumbens</name>
    <dbReference type="NCBI Taxonomy" id="240449"/>
    <lineage>
        <taxon>Eukaryota</taxon>
        <taxon>Viridiplantae</taxon>
        <taxon>Streptophyta</taxon>
        <taxon>Embryophyta</taxon>
        <taxon>Tracheophyta</taxon>
        <taxon>Spermatophyta</taxon>
        <taxon>Magnoliopsida</taxon>
        <taxon>Liliopsida</taxon>
        <taxon>Poales</taxon>
        <taxon>Poaceae</taxon>
        <taxon>PACMAD clade</taxon>
        <taxon>Panicoideae</taxon>
        <taxon>Panicodae</taxon>
        <taxon>Paniceae</taxon>
        <taxon>Melinidinae</taxon>
        <taxon>Urochloa</taxon>
    </lineage>
</organism>
<dbReference type="Proteomes" id="UP001497457">
    <property type="component" value="Chromosome 3rd"/>
</dbReference>
<sequence>MAFLAPAAAGATTSVRARIYVAASSGRRPVLPAAVKATASSGSATSPHPILSSLRMAASAAVLLAATSPALACSPSAPPPTPLTDTIQTDDPIHQVEKVVAAHPDGDDPIQDASHQSHEFERLIVETAALARAGGAEAARARLSLSAAEGCESYAARLLAAQALFVDGKVDEAIAAFEELAREDPADYRPLFCQSVLYLALGRVAESESMLQRCREVGGDALFADPAMVASAAGAEAVDAETGAEEEVEPEPAEV</sequence>